<protein>
    <submittedName>
        <fullName evidence="1">GrBNV gp41-like protein</fullName>
    </submittedName>
</protein>
<dbReference type="RefSeq" id="YP_009553461.1">
    <property type="nucleotide sequence ID" value="NC_040789.1"/>
</dbReference>
<dbReference type="EMBL" id="KY457233">
    <property type="protein sequence ID" value="ATY70257.1"/>
    <property type="molecule type" value="Genomic_DNA"/>
</dbReference>
<name>A0A2H4T2V5_9VIRU</name>
<accession>A0A2H4T2V5</accession>
<dbReference type="GeneID" id="41701402"/>
<keyword evidence="2" id="KW-1185">Reference proteome</keyword>
<proteinExistence type="predicted"/>
<evidence type="ECO:0000313" key="2">
    <source>
        <dbReference type="Proteomes" id="UP000289333"/>
    </source>
</evidence>
<dbReference type="KEGG" id="vg:41701402"/>
<dbReference type="Proteomes" id="UP000289333">
    <property type="component" value="Segment"/>
</dbReference>
<reference evidence="1" key="1">
    <citation type="journal article" date="2021" name="Virus">
        <title>The discovery, distribution and diversity of DNA viruses associated with Drosophila melanogaster in Europe.</title>
        <authorList>
            <person name="Wallace M.A."/>
            <person name="Coffman K.A."/>
            <person name="Gilbert C."/>
            <person name="Ravindran S."/>
            <person name="Albery G.F."/>
            <person name="Abbott J."/>
            <person name="Argyridou E."/>
            <person name="Bellosta P."/>
            <person name="Betancourt A.J."/>
            <person name="Colinet H."/>
            <person name="Eric K."/>
            <person name="Glaser-Schmitt A."/>
            <person name="Grath S."/>
            <person name="Jelic M."/>
            <person name="Kankare M."/>
            <person name="Kozeretska I."/>
            <person name="Loeschcke V."/>
            <person name="Montchamp-Moreau C."/>
            <person name="Ometto L."/>
            <person name="Onder B.S."/>
            <person name="Orengo D.J."/>
            <person name="Parsch J."/>
            <person name="Pascual M."/>
            <person name="Patenkovic A."/>
            <person name="Puerma E."/>
            <person name="Ritchie M.G."/>
            <person name="Rota-Stabelli O."/>
            <person name="Schou M.F."/>
            <person name="Serga S.V."/>
            <person name="Stamenkovic-Radak M."/>
            <person name="Tanaskovic M."/>
            <person name="Veselinovic M.S."/>
            <person name="Vieira J."/>
            <person name="Vieira C.P."/>
            <person name="Kapun M."/>
            <person name="Flatt T."/>
            <person name="Gonzalez J."/>
            <person name="Staubach F."/>
            <person name="Obbard D.J."/>
        </authorList>
    </citation>
    <scope>NUCLEOTIDE SEQUENCE</scope>
    <source>
        <strain evidence="1">DrosEU28 Tomelloso 2015</strain>
    </source>
</reference>
<dbReference type="OrthoDB" id="26629at10239"/>
<organism evidence="1">
    <name type="scientific">Tomelloso virus</name>
    <dbReference type="NCBI Taxonomy" id="2053981"/>
    <lineage>
        <taxon>Viruses</taxon>
        <taxon>Viruses incertae sedis</taxon>
        <taxon>Naldaviricetes</taxon>
        <taxon>Lefavirales</taxon>
        <taxon>Nudiviridae</taxon>
        <taxon>Alphanudivirus</taxon>
        <taxon>Alphanudivirus alterdromelanogasteris</taxon>
    </lineage>
</organism>
<evidence type="ECO:0000313" key="1">
    <source>
        <dbReference type="EMBL" id="ATY70257.1"/>
    </source>
</evidence>
<sequence>MFIKFADTDGNVFDYDGSTLDFVPDLGGMYTYTDGIAIVDRRPNQESTQLNVDGVIKTLRYLLKNLYPLQTSDIVIYLPRMDPNISMQADIQAKFSKLSNSLDSNQINYFNIKMAYV</sequence>